<dbReference type="OrthoDB" id="9794725at2"/>
<feature type="domain" description="BD-FAE-like" evidence="2">
    <location>
        <begin position="28"/>
        <end position="213"/>
    </location>
</feature>
<comment type="caution">
    <text evidence="3">The sequence shown here is derived from an EMBL/GenBank/DDBJ whole genome shotgun (WGS) entry which is preliminary data.</text>
</comment>
<accession>A0A081BJ75</accession>
<evidence type="ECO:0000256" key="1">
    <source>
        <dbReference type="ARBA" id="ARBA00022801"/>
    </source>
</evidence>
<reference evidence="3" key="1">
    <citation type="journal article" date="2014" name="Genome Announc.">
        <title>Draft Genome Sequence of Lactobacillus oryzae Strain SG293T.</title>
        <authorList>
            <person name="Tanizawa Y."/>
            <person name="Fujisawa T."/>
            <person name="Mochizuki T."/>
            <person name="Kaminuma E."/>
            <person name="Nakamura Y."/>
            <person name="Tohno M."/>
        </authorList>
    </citation>
    <scope>NUCLEOTIDE SEQUENCE [LARGE SCALE GENOMIC DNA]</scope>
    <source>
        <strain evidence="3">SG293</strain>
    </source>
</reference>
<evidence type="ECO:0000313" key="3">
    <source>
        <dbReference type="EMBL" id="GAK48093.1"/>
    </source>
</evidence>
<keyword evidence="4" id="KW-1185">Reference proteome</keyword>
<organism evidence="3 4">
    <name type="scientific">Secundilactobacillus oryzae JCM 18671</name>
    <dbReference type="NCBI Taxonomy" id="1291743"/>
    <lineage>
        <taxon>Bacteria</taxon>
        <taxon>Bacillati</taxon>
        <taxon>Bacillota</taxon>
        <taxon>Bacilli</taxon>
        <taxon>Lactobacillales</taxon>
        <taxon>Lactobacillaceae</taxon>
        <taxon>Secundilactobacillus</taxon>
    </lineage>
</organism>
<dbReference type="AlphaFoldDB" id="A0A081BJ75"/>
<dbReference type="Gene3D" id="3.40.50.1820">
    <property type="entry name" value="alpha/beta hydrolase"/>
    <property type="match status" value="1"/>
</dbReference>
<dbReference type="GO" id="GO:0016787">
    <property type="term" value="F:hydrolase activity"/>
    <property type="evidence" value="ECO:0007669"/>
    <property type="project" value="UniProtKB-KW"/>
</dbReference>
<dbReference type="InterPro" id="IPR049492">
    <property type="entry name" value="BD-FAE-like_dom"/>
</dbReference>
<keyword evidence="1" id="KW-0378">Hydrolase</keyword>
<dbReference type="InterPro" id="IPR050300">
    <property type="entry name" value="GDXG_lipolytic_enzyme"/>
</dbReference>
<dbReference type="RefSeq" id="WP_034528198.1">
    <property type="nucleotide sequence ID" value="NZ_BBAZ01000017.1"/>
</dbReference>
<dbReference type="Pfam" id="PF20434">
    <property type="entry name" value="BD-FAE"/>
    <property type="match status" value="1"/>
</dbReference>
<dbReference type="InterPro" id="IPR029058">
    <property type="entry name" value="AB_hydrolase_fold"/>
</dbReference>
<dbReference type="eggNOG" id="COG0657">
    <property type="taxonomic scope" value="Bacteria"/>
</dbReference>
<evidence type="ECO:0000259" key="2">
    <source>
        <dbReference type="Pfam" id="PF20434"/>
    </source>
</evidence>
<sequence length="269" mass="29575">MQIINEKLAKNSAAYLNGYVRTPDKDTGRTEAPAILIIPGGSYTHISEAQAETMAQAFLAQGYQSFFLRYSFVEETTPLLPQPLIELAQAVTTIREQAAVWHIDSDKIVLAGFSVGGHMAALYNDFWSTTWFQDLTGKTAAQLKIKAAIISYAVIDPQLGFPTDEATIAKWTPEPEKYAAQKHVTPANVPSFVWATVTDQLVPVQNSLAYANALVAHGVDCELHLFHEGPHGMALANSLTARRPEADDAHVAHWFELANEWLKTILTAK</sequence>
<protein>
    <submittedName>
        <fullName evidence="3">Lipase/esterase</fullName>
    </submittedName>
</protein>
<dbReference type="PANTHER" id="PTHR48081:SF6">
    <property type="entry name" value="PEPTIDASE S9 PROLYL OLIGOPEPTIDASE CATALYTIC DOMAIN-CONTAINING PROTEIN"/>
    <property type="match status" value="1"/>
</dbReference>
<dbReference type="Proteomes" id="UP000028700">
    <property type="component" value="Unassembled WGS sequence"/>
</dbReference>
<name>A0A081BJ75_9LACO</name>
<dbReference type="PANTHER" id="PTHR48081">
    <property type="entry name" value="AB HYDROLASE SUPERFAMILY PROTEIN C4A8.06C"/>
    <property type="match status" value="1"/>
</dbReference>
<proteinExistence type="predicted"/>
<dbReference type="SUPFAM" id="SSF53474">
    <property type="entry name" value="alpha/beta-Hydrolases"/>
    <property type="match status" value="1"/>
</dbReference>
<gene>
    <name evidence="3" type="ORF">LOSG293_180550</name>
</gene>
<evidence type="ECO:0000313" key="4">
    <source>
        <dbReference type="Proteomes" id="UP000028700"/>
    </source>
</evidence>
<dbReference type="STRING" id="1291743.LOSG293_180550"/>
<dbReference type="EMBL" id="BBJM01000018">
    <property type="protein sequence ID" value="GAK48093.1"/>
    <property type="molecule type" value="Genomic_DNA"/>
</dbReference>